<feature type="transmembrane region" description="Helical" evidence="2">
    <location>
        <begin position="35"/>
        <end position="52"/>
    </location>
</feature>
<reference evidence="3 4" key="1">
    <citation type="submission" date="2022-08" db="EMBL/GenBank/DDBJ databases">
        <title>Proteogenomics of the novel Dehalobacterium formicoaceticum strain EZ94 highlights a key role of methyltransferases during anaerobic dichloromethane degradation.</title>
        <authorList>
            <person name="Wasmund K."/>
        </authorList>
    </citation>
    <scope>NUCLEOTIDE SEQUENCE [LARGE SCALE GENOMIC DNA]</scope>
    <source>
        <strain evidence="3 4">EZ94</strain>
    </source>
</reference>
<keyword evidence="2" id="KW-0812">Transmembrane</keyword>
<sequence>MSKRRHRHHDKQEKPNAESCNQGDCLSCDRCFQGITNLIIILIILIFLSQIVDEK</sequence>
<keyword evidence="2" id="KW-0472">Membrane</keyword>
<evidence type="ECO:0000256" key="2">
    <source>
        <dbReference type="SAM" id="Phobius"/>
    </source>
</evidence>
<protein>
    <submittedName>
        <fullName evidence="3">Uncharacterized protein</fullName>
    </submittedName>
</protein>
<organism evidence="3 4">
    <name type="scientific">Dehalobacterium formicoaceticum</name>
    <dbReference type="NCBI Taxonomy" id="51515"/>
    <lineage>
        <taxon>Bacteria</taxon>
        <taxon>Bacillati</taxon>
        <taxon>Bacillota</taxon>
        <taxon>Clostridia</taxon>
        <taxon>Eubacteriales</taxon>
        <taxon>Peptococcaceae</taxon>
        <taxon>Dehalobacterium</taxon>
    </lineage>
</organism>
<feature type="region of interest" description="Disordered" evidence="1">
    <location>
        <begin position="1"/>
        <end position="22"/>
    </location>
</feature>
<keyword evidence="4" id="KW-1185">Reference proteome</keyword>
<keyword evidence="2" id="KW-1133">Transmembrane helix</keyword>
<dbReference type="Proteomes" id="UP001524944">
    <property type="component" value="Unassembled WGS sequence"/>
</dbReference>
<gene>
    <name evidence="3" type="ORF">NVS47_15155</name>
</gene>
<dbReference type="RefSeq" id="WP_157677478.1">
    <property type="nucleotide sequence ID" value="NZ_CP022121.1"/>
</dbReference>
<evidence type="ECO:0000313" key="4">
    <source>
        <dbReference type="Proteomes" id="UP001524944"/>
    </source>
</evidence>
<comment type="caution">
    <text evidence="3">The sequence shown here is derived from an EMBL/GenBank/DDBJ whole genome shotgun (WGS) entry which is preliminary data.</text>
</comment>
<dbReference type="EMBL" id="JANPWE010000012">
    <property type="protein sequence ID" value="MCR6546833.1"/>
    <property type="molecule type" value="Genomic_DNA"/>
</dbReference>
<evidence type="ECO:0000256" key="1">
    <source>
        <dbReference type="SAM" id="MobiDB-lite"/>
    </source>
</evidence>
<proteinExistence type="predicted"/>
<evidence type="ECO:0000313" key="3">
    <source>
        <dbReference type="EMBL" id="MCR6546833.1"/>
    </source>
</evidence>
<accession>A0ABT1Y8E7</accession>
<name>A0ABT1Y8E7_9FIRM</name>